<evidence type="ECO:0000313" key="4">
    <source>
        <dbReference type="Proteomes" id="UP000051494"/>
    </source>
</evidence>
<protein>
    <submittedName>
        <fullName evidence="2">Esterase</fullName>
    </submittedName>
    <submittedName>
        <fullName evidence="3">Prolyl oligopeptidase family serine peptidase</fullName>
    </submittedName>
</protein>
<reference evidence="3" key="3">
    <citation type="submission" date="2021-06" db="EMBL/GenBank/DDBJ databases">
        <title>Genomic Description and Analysis of Intracellular Bacteria, Candidatus Berkiella cookevillensis and Candidatus Berkiella aquae.</title>
        <authorList>
            <person name="Kidane D.T."/>
            <person name="Mehari Y.T."/>
            <person name="Rice F.C."/>
            <person name="Arivett B.A."/>
            <person name="Farone A.L."/>
            <person name="Berk S.G."/>
            <person name="Farone M.B."/>
        </authorList>
    </citation>
    <scope>NUCLEOTIDE SEQUENCE</scope>
    <source>
        <strain evidence="3">CC99</strain>
    </source>
</reference>
<dbReference type="PANTHER" id="PTHR43056">
    <property type="entry name" value="PEPTIDASE S9 PROLYL OLIGOPEPTIDASE"/>
    <property type="match status" value="1"/>
</dbReference>
<dbReference type="InterPro" id="IPR001375">
    <property type="entry name" value="Peptidase_S9_cat"/>
</dbReference>
<dbReference type="SUPFAM" id="SSF69322">
    <property type="entry name" value="Tricorn protease domain 2"/>
    <property type="match status" value="1"/>
</dbReference>
<dbReference type="GO" id="GO:0008236">
    <property type="term" value="F:serine-type peptidase activity"/>
    <property type="evidence" value="ECO:0007669"/>
    <property type="project" value="InterPro"/>
</dbReference>
<dbReference type="EMBL" id="LKHV01000016">
    <property type="protein sequence ID" value="KRG17477.1"/>
    <property type="molecule type" value="Genomic_DNA"/>
</dbReference>
<dbReference type="GO" id="GO:0006508">
    <property type="term" value="P:proteolysis"/>
    <property type="evidence" value="ECO:0007669"/>
    <property type="project" value="InterPro"/>
</dbReference>
<evidence type="ECO:0000313" key="2">
    <source>
        <dbReference type="EMBL" id="KRG17477.1"/>
    </source>
</evidence>
<dbReference type="AlphaFoldDB" id="A0A0Q9Y9S5"/>
<feature type="domain" description="Peptidase S9 prolyl oligopeptidase catalytic" evidence="1">
    <location>
        <begin position="410"/>
        <end position="614"/>
    </location>
</feature>
<organism evidence="2">
    <name type="scientific">Candidatus Berkiella cookevillensis</name>
    <dbReference type="NCBI Taxonomy" id="437022"/>
    <lineage>
        <taxon>Bacteria</taxon>
        <taxon>Pseudomonadati</taxon>
        <taxon>Pseudomonadota</taxon>
        <taxon>Gammaproteobacteria</taxon>
        <taxon>Candidatus Berkiellales</taxon>
        <taxon>Candidatus Berkiellaceae</taxon>
        <taxon>Candidatus Berkiella</taxon>
    </lineage>
</organism>
<dbReference type="Gene3D" id="3.40.50.1820">
    <property type="entry name" value="alpha/beta hydrolase"/>
    <property type="match status" value="1"/>
</dbReference>
<keyword evidence="4" id="KW-1185">Reference proteome</keyword>
<dbReference type="Pfam" id="PF00326">
    <property type="entry name" value="Peptidase_S9"/>
    <property type="match status" value="1"/>
</dbReference>
<dbReference type="InterPro" id="IPR029058">
    <property type="entry name" value="AB_hydrolase_fold"/>
</dbReference>
<dbReference type="Proteomes" id="UP000051494">
    <property type="component" value="Unassembled WGS sequence"/>
</dbReference>
<evidence type="ECO:0000313" key="3">
    <source>
        <dbReference type="EMBL" id="MCS5709763.1"/>
    </source>
</evidence>
<gene>
    <name evidence="3" type="ORF">CC99x_012725</name>
    <name evidence="2" type="ORF">CC99x_02338</name>
</gene>
<dbReference type="EMBL" id="LKHV02000002">
    <property type="protein sequence ID" value="MCS5709763.1"/>
    <property type="molecule type" value="Genomic_DNA"/>
</dbReference>
<comment type="caution">
    <text evidence="2">The sequence shown here is derived from an EMBL/GenBank/DDBJ whole genome shotgun (WGS) entry which is preliminary data.</text>
</comment>
<sequence length="617" mass="69758">MITAPFGNWESPIDAAMVAGQFISFQDLVVDGNDIYWSEMRPLEQGRYAIVCSQDGASNKDILPIEYSARTRVHEYGGKAFTVDKNILYFVNDRDQRIYQMLPGMPPSAITEPGTRFADLHITPYGIIAIAEQHTPNQLPINYLACINISSGEITPLHSKHDFYAHISITPDCTHIAWISWNHPNMPWNNNELWIAKLSNAGLSHVQRIEANNANQSFFQPQWDKHNHLITVSDKENWWNLYKVENLSLTPLFSIKAEIGLPLWILNMSTWVYFQNNILCISTEGGTNKLWHFKDDHLTQIELPFTQLTQIRTNQKKLFMIAGNSESPTQIISLNPDFTYKTIKTSGTLSIDPDYVSKPEHISFPCTSERTAYAYFYAPKNKKYLNNDTLPPLIVKSHGGPTASASTGLNLQIQYWTSRGFAYIDVNYAGSTGYGRAFRLSLEGNWGIYDVEDCVSAARYLIKTQRVAHDKIAISGGSAGGYTTLSALTFSTFFKVGASSYGVSDLAALATETHKFESKYLDRLIGPYPEAIQKYYDRSPIYHTEKLSSPVIFFQGTEDKIVPPEQSERMYLSLKEKGIKTKYVLFEGESHGFRDAKNIVAALEEQRKFFISVLELA</sequence>
<dbReference type="PANTHER" id="PTHR43056:SF5">
    <property type="entry name" value="PEPTIDASE S9 PROLYL OLIGOPEPTIDASE CATALYTIC DOMAIN-CONTAINING PROTEIN"/>
    <property type="match status" value="1"/>
</dbReference>
<evidence type="ECO:0000259" key="1">
    <source>
        <dbReference type="Pfam" id="PF00326"/>
    </source>
</evidence>
<dbReference type="OrthoDB" id="9801421at2"/>
<dbReference type="RefSeq" id="WP_057625432.1">
    <property type="nucleotide sequence ID" value="NZ_LKHV02000002.1"/>
</dbReference>
<dbReference type="PATRIC" id="fig|1590042.3.peg.2396"/>
<dbReference type="SUPFAM" id="SSF53474">
    <property type="entry name" value="alpha/beta-Hydrolases"/>
    <property type="match status" value="1"/>
</dbReference>
<reference evidence="2" key="1">
    <citation type="submission" date="2015-09" db="EMBL/GenBank/DDBJ databases">
        <title>Draft Genome Sequences of Two Novel Amoeba-resistant Intranuclear Bacteria, Candidatus Berkiella cookevillensis and Candidatus Berkiella aquae.</title>
        <authorList>
            <person name="Mehari Y.T."/>
            <person name="Arivett B.A."/>
            <person name="Farone A.L."/>
            <person name="Gunderson J.H."/>
            <person name="Farone M.B."/>
        </authorList>
    </citation>
    <scope>NUCLEOTIDE SEQUENCE [LARGE SCALE GENOMIC DNA]</scope>
    <source>
        <strain evidence="2">CC99</strain>
    </source>
</reference>
<name>A0A0Q9Y9S5_9GAMM</name>
<accession>A0A0Q9Y9S5</accession>
<reference evidence="3" key="2">
    <citation type="journal article" date="2016" name="Genome Announc.">
        <title>Draft Genome Sequences of Two Novel Amoeba-Resistant Intranuclear Bacteria, 'Candidatus Berkiella cookevillensis' and 'Candidatus Berkiella aquae'.</title>
        <authorList>
            <person name="Mehari Y.T."/>
            <person name="Arivett B.A."/>
            <person name="Farone A.L."/>
            <person name="Gunderson J.H."/>
            <person name="Farone M.B."/>
        </authorList>
    </citation>
    <scope>NUCLEOTIDE SEQUENCE</scope>
    <source>
        <strain evidence="3">CC99</strain>
    </source>
</reference>
<proteinExistence type="predicted"/>
<dbReference type="STRING" id="437022.CC99x_02338"/>
<dbReference type="InterPro" id="IPR050585">
    <property type="entry name" value="Xaa-Pro_dipeptidyl-ppase/CocE"/>
</dbReference>